<dbReference type="UniPathway" id="UPA00136">
    <property type="reaction ID" value="UER00199"/>
</dbReference>
<dbReference type="EMBL" id="QKMR01000030">
    <property type="protein sequence ID" value="PYG84842.1"/>
    <property type="molecule type" value="Genomic_DNA"/>
</dbReference>
<evidence type="ECO:0000256" key="12">
    <source>
        <dbReference type="ARBA" id="ARBA00049486"/>
    </source>
</evidence>
<dbReference type="Proteomes" id="UP000248132">
    <property type="component" value="Unassembled WGS sequence"/>
</dbReference>
<dbReference type="SUPFAM" id="SSF51161">
    <property type="entry name" value="Trimeric LpxA-like enzymes"/>
    <property type="match status" value="1"/>
</dbReference>
<keyword evidence="11" id="KW-0012">Acyltransferase</keyword>
<dbReference type="Pfam" id="PF00132">
    <property type="entry name" value="Hexapep"/>
    <property type="match status" value="1"/>
</dbReference>
<name>A0A318XFV4_9FIRM</name>
<dbReference type="GO" id="GO:0005737">
    <property type="term" value="C:cytoplasm"/>
    <property type="evidence" value="ECO:0007669"/>
    <property type="project" value="UniProtKB-SubCell"/>
</dbReference>
<dbReference type="PROSITE" id="PS00101">
    <property type="entry name" value="HEXAPEP_TRANSFERASES"/>
    <property type="match status" value="1"/>
</dbReference>
<dbReference type="InterPro" id="IPR045304">
    <property type="entry name" value="LbH_SAT"/>
</dbReference>
<comment type="catalytic activity">
    <reaction evidence="12">
        <text>L-serine + acetyl-CoA = O-acetyl-L-serine + CoA</text>
        <dbReference type="Rhea" id="RHEA:24560"/>
        <dbReference type="ChEBI" id="CHEBI:33384"/>
        <dbReference type="ChEBI" id="CHEBI:57287"/>
        <dbReference type="ChEBI" id="CHEBI:57288"/>
        <dbReference type="ChEBI" id="CHEBI:58340"/>
        <dbReference type="EC" id="2.3.1.30"/>
    </reaction>
</comment>
<dbReference type="EC" id="2.3.1.30" evidence="4"/>
<keyword evidence="7" id="KW-0028">Amino-acid biosynthesis</keyword>
<evidence type="ECO:0000256" key="4">
    <source>
        <dbReference type="ARBA" id="ARBA00013266"/>
    </source>
</evidence>
<dbReference type="RefSeq" id="WP_110463504.1">
    <property type="nucleotide sequence ID" value="NZ_QKMR01000030.1"/>
</dbReference>
<evidence type="ECO:0000256" key="10">
    <source>
        <dbReference type="ARBA" id="ARBA00023192"/>
    </source>
</evidence>
<dbReference type="PANTHER" id="PTHR42811">
    <property type="entry name" value="SERINE ACETYLTRANSFERASE"/>
    <property type="match status" value="1"/>
</dbReference>
<organism evidence="13 14">
    <name type="scientific">Ruminiclostridium sufflavum DSM 19573</name>
    <dbReference type="NCBI Taxonomy" id="1121337"/>
    <lineage>
        <taxon>Bacteria</taxon>
        <taxon>Bacillati</taxon>
        <taxon>Bacillota</taxon>
        <taxon>Clostridia</taxon>
        <taxon>Eubacteriales</taxon>
        <taxon>Oscillospiraceae</taxon>
        <taxon>Ruminiclostridium</taxon>
    </lineage>
</organism>
<dbReference type="GO" id="GO:0006535">
    <property type="term" value="P:cysteine biosynthetic process from serine"/>
    <property type="evidence" value="ECO:0007669"/>
    <property type="project" value="InterPro"/>
</dbReference>
<dbReference type="InterPro" id="IPR053376">
    <property type="entry name" value="Serine_acetyltransferase"/>
</dbReference>
<comment type="similarity">
    <text evidence="3">Belongs to the transferase hexapeptide repeat family.</text>
</comment>
<evidence type="ECO:0000256" key="5">
    <source>
        <dbReference type="ARBA" id="ARBA00018522"/>
    </source>
</evidence>
<dbReference type="NCBIfam" id="TIGR01172">
    <property type="entry name" value="cysE"/>
    <property type="match status" value="1"/>
</dbReference>
<dbReference type="FunFam" id="1.10.3130.10:FF:000003">
    <property type="entry name" value="Serine acetyltransferase"/>
    <property type="match status" value="1"/>
</dbReference>
<evidence type="ECO:0000256" key="7">
    <source>
        <dbReference type="ARBA" id="ARBA00022605"/>
    </source>
</evidence>
<evidence type="ECO:0000256" key="6">
    <source>
        <dbReference type="ARBA" id="ARBA00022490"/>
    </source>
</evidence>
<dbReference type="InterPro" id="IPR018357">
    <property type="entry name" value="Hexapep_transf_CS"/>
</dbReference>
<keyword evidence="6" id="KW-0963">Cytoplasm</keyword>
<dbReference type="GO" id="GO:0009001">
    <property type="term" value="F:serine O-acetyltransferase activity"/>
    <property type="evidence" value="ECO:0007669"/>
    <property type="project" value="UniProtKB-EC"/>
</dbReference>
<evidence type="ECO:0000313" key="14">
    <source>
        <dbReference type="Proteomes" id="UP000248132"/>
    </source>
</evidence>
<comment type="pathway">
    <text evidence="2">Amino-acid biosynthesis; L-cysteine biosynthesis; L-cysteine from L-serine: step 1/2.</text>
</comment>
<evidence type="ECO:0000256" key="2">
    <source>
        <dbReference type="ARBA" id="ARBA00004876"/>
    </source>
</evidence>
<dbReference type="FunFam" id="2.160.10.10:FF:000007">
    <property type="entry name" value="Serine acetyltransferase"/>
    <property type="match status" value="1"/>
</dbReference>
<dbReference type="AlphaFoldDB" id="A0A318XFV4"/>
<keyword evidence="8 13" id="KW-0808">Transferase</keyword>
<reference evidence="13 14" key="1">
    <citation type="submission" date="2018-06" db="EMBL/GenBank/DDBJ databases">
        <title>Genomic Encyclopedia of Type Strains, Phase I: the one thousand microbial genomes (KMG-I) project.</title>
        <authorList>
            <person name="Kyrpides N."/>
        </authorList>
    </citation>
    <scope>NUCLEOTIDE SEQUENCE [LARGE SCALE GENOMIC DNA]</scope>
    <source>
        <strain evidence="13 14">DSM 19573</strain>
    </source>
</reference>
<dbReference type="InterPro" id="IPR011004">
    <property type="entry name" value="Trimer_LpxA-like_sf"/>
</dbReference>
<dbReference type="Gene3D" id="2.160.10.10">
    <property type="entry name" value="Hexapeptide repeat proteins"/>
    <property type="match status" value="1"/>
</dbReference>
<dbReference type="CDD" id="cd03354">
    <property type="entry name" value="LbH_SAT"/>
    <property type="match status" value="1"/>
</dbReference>
<evidence type="ECO:0000256" key="9">
    <source>
        <dbReference type="ARBA" id="ARBA00022737"/>
    </source>
</evidence>
<gene>
    <name evidence="13" type="ORF">LY28_03554</name>
</gene>
<evidence type="ECO:0000256" key="11">
    <source>
        <dbReference type="ARBA" id="ARBA00023315"/>
    </source>
</evidence>
<keyword evidence="9" id="KW-0677">Repeat</keyword>
<evidence type="ECO:0000256" key="8">
    <source>
        <dbReference type="ARBA" id="ARBA00022679"/>
    </source>
</evidence>
<dbReference type="InterPro" id="IPR005881">
    <property type="entry name" value="Ser_O-AcTrfase"/>
</dbReference>
<comment type="subcellular location">
    <subcellularLocation>
        <location evidence="1">Cytoplasm</location>
    </subcellularLocation>
</comment>
<dbReference type="NCBIfam" id="NF041874">
    <property type="entry name" value="EPS_EpsC"/>
    <property type="match status" value="1"/>
</dbReference>
<accession>A0A318XFV4</accession>
<keyword evidence="10" id="KW-0198">Cysteine biosynthesis</keyword>
<dbReference type="Gene3D" id="1.10.3130.10">
    <property type="entry name" value="serine acetyltransferase, domain 1"/>
    <property type="match status" value="1"/>
</dbReference>
<keyword evidence="14" id="KW-1185">Reference proteome</keyword>
<evidence type="ECO:0000313" key="13">
    <source>
        <dbReference type="EMBL" id="PYG84842.1"/>
    </source>
</evidence>
<sequence length="241" mass="25982">MKKGLINDAKLIAARDPAAKSALEVVLLYPGFHVLIYHKLSHWFYKMGSFFIARLISQIGRFFTGIEIHPGATLGSGLFIDHGMGIVIGESAVIGDNCTIYHGVTLGGTGKEKGKKRHPTIGNNVLIGAGAKVLGPCKIGDNSRIGANTFVSFDVEPYSTVVGAKGRIVRKRNKKPGSPSEALDQIHMPDPIAQELCRLTSRIEHLENQVIGKSNGPCAIKKSNGSYVFENRGENTESGEE</sequence>
<proteinExistence type="inferred from homology"/>
<evidence type="ECO:0000256" key="3">
    <source>
        <dbReference type="ARBA" id="ARBA00007274"/>
    </source>
</evidence>
<protein>
    <recommendedName>
        <fullName evidence="5">Serine acetyltransferase</fullName>
        <ecNumber evidence="4">2.3.1.30</ecNumber>
    </recommendedName>
</protein>
<evidence type="ECO:0000256" key="1">
    <source>
        <dbReference type="ARBA" id="ARBA00004496"/>
    </source>
</evidence>
<dbReference type="InterPro" id="IPR042122">
    <property type="entry name" value="Ser_AcTrfase_N_sf"/>
</dbReference>
<dbReference type="OrthoDB" id="9801456at2"/>
<dbReference type="Pfam" id="PF14602">
    <property type="entry name" value="Hexapep_2"/>
    <property type="match status" value="1"/>
</dbReference>
<comment type="caution">
    <text evidence="13">The sequence shown here is derived from an EMBL/GenBank/DDBJ whole genome shotgun (WGS) entry which is preliminary data.</text>
</comment>
<dbReference type="InterPro" id="IPR001451">
    <property type="entry name" value="Hexapep"/>
</dbReference>